<feature type="compositionally biased region" description="Pro residues" evidence="1">
    <location>
        <begin position="19"/>
        <end position="38"/>
    </location>
</feature>
<dbReference type="GO" id="GO:0003779">
    <property type="term" value="F:actin binding"/>
    <property type="evidence" value="ECO:0007669"/>
    <property type="project" value="InterPro"/>
</dbReference>
<protein>
    <submittedName>
        <fullName evidence="3">Arp2/3 complex-activating rickA domain protein</fullName>
    </submittedName>
</protein>
<evidence type="ECO:0000313" key="4">
    <source>
        <dbReference type="Proteomes" id="UP000033661"/>
    </source>
</evidence>
<reference evidence="3 4" key="1">
    <citation type="submission" date="2015-02" db="EMBL/GenBank/DDBJ databases">
        <title>Genome Sequencing of Rickettsiales.</title>
        <authorList>
            <person name="Daugherty S.C."/>
            <person name="Su Q."/>
            <person name="Abolude K."/>
            <person name="Beier-Sexton M."/>
            <person name="Carlyon J.A."/>
            <person name="Carter R."/>
            <person name="Day N.P."/>
            <person name="Dumler S.J."/>
            <person name="Dyachenko V."/>
            <person name="Godinez A."/>
            <person name="Kurtti T.J."/>
            <person name="Lichay M."/>
            <person name="Mullins K.E."/>
            <person name="Ott S."/>
            <person name="Pappas-Brown V."/>
            <person name="Paris D.H."/>
            <person name="Patel P."/>
            <person name="Richards A.L."/>
            <person name="Sadzewicz L."/>
            <person name="Sears K."/>
            <person name="Seidman D."/>
            <person name="Sengamalay N."/>
            <person name="Stenos J."/>
            <person name="Tallon L.J."/>
            <person name="Vincent G."/>
            <person name="Fraser C.M."/>
            <person name="Munderloh U."/>
            <person name="Dunning-Hotopp J.C."/>
        </authorList>
    </citation>
    <scope>NUCLEOTIDE SEQUENCE [LARGE SCALE GENOMIC DNA]</scope>
    <source>
        <strain evidence="3 4">RML An4</strain>
    </source>
</reference>
<dbReference type="InterPro" id="IPR003124">
    <property type="entry name" value="WH2_dom"/>
</dbReference>
<evidence type="ECO:0000313" key="3">
    <source>
        <dbReference type="EMBL" id="KJV89862.1"/>
    </source>
</evidence>
<dbReference type="EMBL" id="LAOI01000001">
    <property type="protein sequence ID" value="KJV89862.1"/>
    <property type="molecule type" value="Genomic_DNA"/>
</dbReference>
<dbReference type="Proteomes" id="UP000033661">
    <property type="component" value="Unassembled WGS sequence"/>
</dbReference>
<feature type="region of interest" description="Disordered" evidence="1">
    <location>
        <begin position="1"/>
        <end position="155"/>
    </location>
</feature>
<sequence>MSKAEATEHKNVETAASNVPPPPPPPMPTGNVPPPPPVGDNTVTSTPQKAKETNQPRPAVDTTNLMKQIQGGFNLKKIEYGEDGKPIPKNKEDTKETSDPIIAALNKIRSAKVSSDSERSNSDSGTDSGWASDVSTRSKKVLTRRERNAKQSQQR</sequence>
<feature type="compositionally biased region" description="Basic and acidic residues" evidence="1">
    <location>
        <begin position="76"/>
        <end position="98"/>
    </location>
</feature>
<keyword evidence="4" id="KW-1185">Reference proteome</keyword>
<evidence type="ECO:0000259" key="2">
    <source>
        <dbReference type="PROSITE" id="PS51082"/>
    </source>
</evidence>
<gene>
    <name evidence="3" type="ORF">RBEAN4_0851</name>
</gene>
<dbReference type="AlphaFoldDB" id="A0A0F3QC65"/>
<feature type="compositionally biased region" description="Polar residues" evidence="1">
    <location>
        <begin position="125"/>
        <end position="135"/>
    </location>
</feature>
<feature type="compositionally biased region" description="Basic and acidic residues" evidence="1">
    <location>
        <begin position="1"/>
        <end position="12"/>
    </location>
</feature>
<feature type="compositionally biased region" description="Polar residues" evidence="1">
    <location>
        <begin position="55"/>
        <end position="67"/>
    </location>
</feature>
<accession>A0A0F3QC65</accession>
<comment type="caution">
    <text evidence="3">The sequence shown here is derived from an EMBL/GenBank/DDBJ whole genome shotgun (WGS) entry which is preliminary data.</text>
</comment>
<name>A0A0F3QC65_RICBE</name>
<evidence type="ECO:0000256" key="1">
    <source>
        <dbReference type="SAM" id="MobiDB-lite"/>
    </source>
</evidence>
<dbReference type="PROSITE" id="PS51082">
    <property type="entry name" value="WH2"/>
    <property type="match status" value="1"/>
</dbReference>
<feature type="domain" description="WH2" evidence="2">
    <location>
        <begin position="61"/>
        <end position="78"/>
    </location>
</feature>
<proteinExistence type="predicted"/>
<dbReference type="PATRIC" id="fig|1359193.3.peg.823"/>
<dbReference type="RefSeq" id="WP_331270684.1">
    <property type="nucleotide sequence ID" value="NZ_LAOI01000001.1"/>
</dbReference>
<organism evidence="3 4">
    <name type="scientific">Rickettsia bellii str. RML An4</name>
    <dbReference type="NCBI Taxonomy" id="1359193"/>
    <lineage>
        <taxon>Bacteria</taxon>
        <taxon>Pseudomonadati</taxon>
        <taxon>Pseudomonadota</taxon>
        <taxon>Alphaproteobacteria</taxon>
        <taxon>Rickettsiales</taxon>
        <taxon>Rickettsiaceae</taxon>
        <taxon>Rickettsieae</taxon>
        <taxon>Rickettsia</taxon>
        <taxon>belli group</taxon>
    </lineage>
</organism>